<evidence type="ECO:0000313" key="4">
    <source>
        <dbReference type="Proteomes" id="UP000237481"/>
    </source>
</evidence>
<evidence type="ECO:0000256" key="1">
    <source>
        <dbReference type="SAM" id="MobiDB-lite"/>
    </source>
</evidence>
<feature type="region of interest" description="Disordered" evidence="1">
    <location>
        <begin position="1"/>
        <end position="34"/>
    </location>
</feature>
<feature type="transmembrane region" description="Helical" evidence="2">
    <location>
        <begin position="38"/>
        <end position="58"/>
    </location>
</feature>
<feature type="compositionally biased region" description="Polar residues" evidence="1">
    <location>
        <begin position="1"/>
        <end position="11"/>
    </location>
</feature>
<dbReference type="Proteomes" id="UP000237481">
    <property type="component" value="Unassembled WGS sequence"/>
</dbReference>
<dbReference type="EMBL" id="PKSG01000447">
    <property type="protein sequence ID" value="POR35390.1"/>
    <property type="molecule type" value="Genomic_DNA"/>
</dbReference>
<evidence type="ECO:0000256" key="2">
    <source>
        <dbReference type="SAM" id="Phobius"/>
    </source>
</evidence>
<proteinExistence type="predicted"/>
<dbReference type="OrthoDB" id="4156595at2759"/>
<reference evidence="3 4" key="1">
    <citation type="submission" date="2018-01" db="EMBL/GenBank/DDBJ databases">
        <title>Harnessing the power of phylogenomics to disentangle the directionality and signatures of interkingdom host jumping in the parasitic fungal genus Tolypocladium.</title>
        <authorList>
            <person name="Quandt C.A."/>
            <person name="Patterson W."/>
            <person name="Spatafora J.W."/>
        </authorList>
    </citation>
    <scope>NUCLEOTIDE SEQUENCE [LARGE SCALE GENOMIC DNA]</scope>
    <source>
        <strain evidence="3 4">NRBC 100945</strain>
    </source>
</reference>
<comment type="caution">
    <text evidence="3">The sequence shown here is derived from an EMBL/GenBank/DDBJ whole genome shotgun (WGS) entry which is preliminary data.</text>
</comment>
<keyword evidence="2" id="KW-0812">Transmembrane</keyword>
<protein>
    <submittedName>
        <fullName evidence="3">Uncharacterized protein</fullName>
    </submittedName>
</protein>
<feature type="transmembrane region" description="Helical" evidence="2">
    <location>
        <begin position="137"/>
        <end position="156"/>
    </location>
</feature>
<name>A0A2S4KYX7_9HYPO</name>
<gene>
    <name evidence="3" type="ORF">TPAR_04398</name>
</gene>
<dbReference type="AlphaFoldDB" id="A0A2S4KYX7"/>
<sequence length="165" mass="18839">MLAAQRHTNMAASRRQPRPSADRNTSGEDEQAPEPPTLYRLVVTPLAFISFLLSLVLVDLHYSLVRLRSHAQAPSRLPPWLHALLFRPRPYESLRHKHRGPSSSRQLQGGTEWHYHSNQRRLMEMEAAEAFEIRSRVLVVLALAAAGGTGATWYAASRLYHHWYP</sequence>
<accession>A0A2S4KYX7</accession>
<keyword evidence="2" id="KW-0472">Membrane</keyword>
<keyword evidence="4" id="KW-1185">Reference proteome</keyword>
<organism evidence="3 4">
    <name type="scientific">Tolypocladium paradoxum</name>
    <dbReference type="NCBI Taxonomy" id="94208"/>
    <lineage>
        <taxon>Eukaryota</taxon>
        <taxon>Fungi</taxon>
        <taxon>Dikarya</taxon>
        <taxon>Ascomycota</taxon>
        <taxon>Pezizomycotina</taxon>
        <taxon>Sordariomycetes</taxon>
        <taxon>Hypocreomycetidae</taxon>
        <taxon>Hypocreales</taxon>
        <taxon>Ophiocordycipitaceae</taxon>
        <taxon>Tolypocladium</taxon>
    </lineage>
</organism>
<keyword evidence="2" id="KW-1133">Transmembrane helix</keyword>
<evidence type="ECO:0000313" key="3">
    <source>
        <dbReference type="EMBL" id="POR35390.1"/>
    </source>
</evidence>